<dbReference type="GO" id="GO:0019829">
    <property type="term" value="F:ATPase-coupled monoatomic cation transmembrane transporter activity"/>
    <property type="evidence" value="ECO:0007669"/>
    <property type="project" value="TreeGrafter"/>
</dbReference>
<dbReference type="GO" id="GO:0015203">
    <property type="term" value="F:polyamine transmembrane transporter activity"/>
    <property type="evidence" value="ECO:0007669"/>
    <property type="project" value="TreeGrafter"/>
</dbReference>
<keyword evidence="9 11" id="KW-1133">Transmembrane helix</keyword>
<evidence type="ECO:0000256" key="11">
    <source>
        <dbReference type="SAM" id="Phobius"/>
    </source>
</evidence>
<reference evidence="12 13" key="1">
    <citation type="submission" date="2017-03" db="EMBL/GenBank/DDBJ databases">
        <title>Genome Survey of Euroglyphus maynei.</title>
        <authorList>
            <person name="Arlian L.G."/>
            <person name="Morgan M.S."/>
            <person name="Rider S.D."/>
        </authorList>
    </citation>
    <scope>NUCLEOTIDE SEQUENCE [LARGE SCALE GENOMIC DNA]</scope>
    <source>
        <strain evidence="12">Arlian Lab</strain>
        <tissue evidence="12">Whole body</tissue>
    </source>
</reference>
<dbReference type="AlphaFoldDB" id="A0A1Y3AZF6"/>
<feature type="transmembrane region" description="Helical" evidence="11">
    <location>
        <begin position="246"/>
        <end position="265"/>
    </location>
</feature>
<keyword evidence="2" id="KW-0597">Phosphoprotein</keyword>
<dbReference type="SUPFAM" id="SSF81665">
    <property type="entry name" value="Calcium ATPase, transmembrane domain M"/>
    <property type="match status" value="1"/>
</dbReference>
<evidence type="ECO:0000256" key="7">
    <source>
        <dbReference type="ARBA" id="ARBA00022842"/>
    </source>
</evidence>
<dbReference type="GO" id="GO:0016020">
    <property type="term" value="C:membrane"/>
    <property type="evidence" value="ECO:0007669"/>
    <property type="project" value="UniProtKB-SubCell"/>
</dbReference>
<dbReference type="Proteomes" id="UP000194236">
    <property type="component" value="Unassembled WGS sequence"/>
</dbReference>
<organism evidence="12 13">
    <name type="scientific">Euroglyphus maynei</name>
    <name type="common">Mayne's house dust mite</name>
    <dbReference type="NCBI Taxonomy" id="6958"/>
    <lineage>
        <taxon>Eukaryota</taxon>
        <taxon>Metazoa</taxon>
        <taxon>Ecdysozoa</taxon>
        <taxon>Arthropoda</taxon>
        <taxon>Chelicerata</taxon>
        <taxon>Arachnida</taxon>
        <taxon>Acari</taxon>
        <taxon>Acariformes</taxon>
        <taxon>Sarcoptiformes</taxon>
        <taxon>Astigmata</taxon>
        <taxon>Psoroptidia</taxon>
        <taxon>Analgoidea</taxon>
        <taxon>Pyroglyphidae</taxon>
        <taxon>Pyroglyphinae</taxon>
        <taxon>Euroglyphus</taxon>
    </lineage>
</organism>
<comment type="caution">
    <text evidence="12">The sequence shown here is derived from an EMBL/GenBank/DDBJ whole genome shotgun (WGS) entry which is preliminary data.</text>
</comment>
<keyword evidence="8" id="KW-1278">Translocase</keyword>
<dbReference type="InterPro" id="IPR023298">
    <property type="entry name" value="ATPase_P-typ_TM_dom_sf"/>
</dbReference>
<dbReference type="InterPro" id="IPR036412">
    <property type="entry name" value="HAD-like_sf"/>
</dbReference>
<dbReference type="GO" id="GO:0006874">
    <property type="term" value="P:intracellular calcium ion homeostasis"/>
    <property type="evidence" value="ECO:0007669"/>
    <property type="project" value="TreeGrafter"/>
</dbReference>
<feature type="transmembrane region" description="Helical" evidence="11">
    <location>
        <begin position="65"/>
        <end position="82"/>
    </location>
</feature>
<dbReference type="InterPro" id="IPR006544">
    <property type="entry name" value="P-type_TPase_V"/>
</dbReference>
<name>A0A1Y3AZF6_EURMA</name>
<evidence type="ECO:0000256" key="3">
    <source>
        <dbReference type="ARBA" id="ARBA00022692"/>
    </source>
</evidence>
<dbReference type="PANTHER" id="PTHR45630:SF8">
    <property type="entry name" value="CATION-TRANSPORTING ATPASE"/>
    <property type="match status" value="1"/>
</dbReference>
<keyword evidence="3 11" id="KW-0812">Transmembrane</keyword>
<evidence type="ECO:0000256" key="2">
    <source>
        <dbReference type="ARBA" id="ARBA00022553"/>
    </source>
</evidence>
<evidence type="ECO:0000313" key="13">
    <source>
        <dbReference type="Proteomes" id="UP000194236"/>
    </source>
</evidence>
<evidence type="ECO:0000256" key="4">
    <source>
        <dbReference type="ARBA" id="ARBA00022723"/>
    </source>
</evidence>
<dbReference type="EMBL" id="MUJZ01049501">
    <property type="protein sequence ID" value="OTF73910.1"/>
    <property type="molecule type" value="Genomic_DNA"/>
</dbReference>
<dbReference type="GO" id="GO:0140358">
    <property type="term" value="F:P-type transmembrane transporter activity"/>
    <property type="evidence" value="ECO:0007669"/>
    <property type="project" value="InterPro"/>
</dbReference>
<feature type="transmembrane region" description="Helical" evidence="11">
    <location>
        <begin position="172"/>
        <end position="194"/>
    </location>
</feature>
<sequence length="342" mass="39763">MCGDGANDCGALRAADAGIALSVAEASVASPFTYKNKDISCVPSLIKEGRCTLVSVFGTFKYQSAYCFILLGAALILFWHGFRPSDGTYVFVDVIMNILPPMVFATTQPYPKISKRMPIRNLLSFVQQMSLYSFIIVQVLIYYFIRTYLINQPFYVPVKNKDIIEEPAHNQIAYAIFSANTMSYVIAAIIFAPGPPYRLGFFSNKIYICMVLINFSLSLLMSLVAPEWFIEFLEFIPMPFNFRMKILFICLLNFIFSFILERYFWHELIANYILPWFRTKFRMKSKKKYRILDEQIRRDNWPFEHFIDENVFHFNGRAATTILDDDDDDRHRMPKSSNFKII</sequence>
<evidence type="ECO:0000256" key="5">
    <source>
        <dbReference type="ARBA" id="ARBA00022741"/>
    </source>
</evidence>
<dbReference type="PANTHER" id="PTHR45630">
    <property type="entry name" value="CATION-TRANSPORTING ATPASE-RELATED"/>
    <property type="match status" value="1"/>
</dbReference>
<feature type="transmembrane region" description="Helical" evidence="11">
    <location>
        <begin position="88"/>
        <end position="110"/>
    </location>
</feature>
<protein>
    <submittedName>
        <fullName evidence="12">Uncharacterized protein</fullName>
    </submittedName>
</protein>
<feature type="transmembrane region" description="Helical" evidence="11">
    <location>
        <begin position="206"/>
        <end position="226"/>
    </location>
</feature>
<keyword evidence="4" id="KW-0479">Metal-binding</keyword>
<dbReference type="Gene3D" id="3.40.50.1000">
    <property type="entry name" value="HAD superfamily/HAD-like"/>
    <property type="match status" value="1"/>
</dbReference>
<evidence type="ECO:0000256" key="1">
    <source>
        <dbReference type="ARBA" id="ARBA00004141"/>
    </source>
</evidence>
<keyword evidence="7" id="KW-0460">Magnesium</keyword>
<dbReference type="SUPFAM" id="SSF56784">
    <property type="entry name" value="HAD-like"/>
    <property type="match status" value="1"/>
</dbReference>
<keyword evidence="13" id="KW-1185">Reference proteome</keyword>
<accession>A0A1Y3AZF6</accession>
<evidence type="ECO:0000256" key="10">
    <source>
        <dbReference type="ARBA" id="ARBA00023136"/>
    </source>
</evidence>
<evidence type="ECO:0000313" key="12">
    <source>
        <dbReference type="EMBL" id="OTF73910.1"/>
    </source>
</evidence>
<keyword evidence="10 11" id="KW-0472">Membrane</keyword>
<keyword evidence="6" id="KW-0067">ATP-binding</keyword>
<evidence type="ECO:0000256" key="6">
    <source>
        <dbReference type="ARBA" id="ARBA00022840"/>
    </source>
</evidence>
<dbReference type="GO" id="GO:0046872">
    <property type="term" value="F:metal ion binding"/>
    <property type="evidence" value="ECO:0007669"/>
    <property type="project" value="UniProtKB-KW"/>
</dbReference>
<feature type="transmembrane region" description="Helical" evidence="11">
    <location>
        <begin position="122"/>
        <end position="145"/>
    </location>
</feature>
<evidence type="ECO:0000256" key="9">
    <source>
        <dbReference type="ARBA" id="ARBA00022989"/>
    </source>
</evidence>
<dbReference type="InterPro" id="IPR023214">
    <property type="entry name" value="HAD_sf"/>
</dbReference>
<gene>
    <name evidence="12" type="ORF">BLA29_004205</name>
</gene>
<evidence type="ECO:0000256" key="8">
    <source>
        <dbReference type="ARBA" id="ARBA00022967"/>
    </source>
</evidence>
<comment type="subcellular location">
    <subcellularLocation>
        <location evidence="1">Membrane</location>
        <topology evidence="1">Multi-pass membrane protein</topology>
    </subcellularLocation>
</comment>
<keyword evidence="5" id="KW-0547">Nucleotide-binding</keyword>
<proteinExistence type="predicted"/>
<dbReference type="OrthoDB" id="6482954at2759"/>
<dbReference type="GO" id="GO:0005524">
    <property type="term" value="F:ATP binding"/>
    <property type="evidence" value="ECO:0007669"/>
    <property type="project" value="UniProtKB-KW"/>
</dbReference>